<gene>
    <name evidence="2" type="ORF">C6Y40_04945</name>
</gene>
<evidence type="ECO:0000313" key="2">
    <source>
        <dbReference type="EMBL" id="PRO74696.1"/>
    </source>
</evidence>
<accession>A0A2S9VE37</accession>
<protein>
    <submittedName>
        <fullName evidence="2">Uncharacterized protein</fullName>
    </submittedName>
</protein>
<feature type="region of interest" description="Disordered" evidence="1">
    <location>
        <begin position="161"/>
        <end position="205"/>
    </location>
</feature>
<evidence type="ECO:0000256" key="1">
    <source>
        <dbReference type="SAM" id="MobiDB-lite"/>
    </source>
</evidence>
<sequence length="356" mass="39575">MIITTTLLTAVTLTKANASSTLTVRCADADQQTCVETEIQSFEASFNTCSAGREIDTIDLDHFAVKKHPGSPATAVTETARKDWINNLTKNCANNYYKPSDGSSWTNQFMVGYSLNSSYNEDNEHEGLQEQTPFAQFGFDGRWRSESGNTLHWEIGGLFASSPTLTDSEDNSTPTEPATDAEGDQPEEMPEDETSKPSQPTFNDVSDSLDIYTKVTTNFWADKDDTLKDYFTVGALAGFKTRDSITDEQDAVVHYYGLLGEYLYFGNSTRNAKNSIPRGKVWVSYLNFEEYGGLEDQKRWLIRGEWQLNNAPDADPDEGRFVVGFKANLGKGADDVGIFFAYRSGFDSIRSFITGN</sequence>
<dbReference type="EMBL" id="PVNP01000041">
    <property type="protein sequence ID" value="PRO74696.1"/>
    <property type="molecule type" value="Genomic_DNA"/>
</dbReference>
<keyword evidence="3" id="KW-1185">Reference proteome</keyword>
<name>A0A2S9VE37_9ALTE</name>
<evidence type="ECO:0000313" key="3">
    <source>
        <dbReference type="Proteomes" id="UP000238949"/>
    </source>
</evidence>
<proteinExistence type="predicted"/>
<organism evidence="2 3">
    <name type="scientific">Alteromonas alba</name>
    <dbReference type="NCBI Taxonomy" id="2079529"/>
    <lineage>
        <taxon>Bacteria</taxon>
        <taxon>Pseudomonadati</taxon>
        <taxon>Pseudomonadota</taxon>
        <taxon>Gammaproteobacteria</taxon>
        <taxon>Alteromonadales</taxon>
        <taxon>Alteromonadaceae</taxon>
        <taxon>Alteromonas/Salinimonas group</taxon>
        <taxon>Alteromonas</taxon>
    </lineage>
</organism>
<feature type="compositionally biased region" description="Polar residues" evidence="1">
    <location>
        <begin position="161"/>
        <end position="176"/>
    </location>
</feature>
<dbReference type="Proteomes" id="UP000238949">
    <property type="component" value="Unassembled WGS sequence"/>
</dbReference>
<comment type="caution">
    <text evidence="2">The sequence shown here is derived from an EMBL/GenBank/DDBJ whole genome shotgun (WGS) entry which is preliminary data.</text>
</comment>
<feature type="compositionally biased region" description="Polar residues" evidence="1">
    <location>
        <begin position="196"/>
        <end position="205"/>
    </location>
</feature>
<dbReference type="AlphaFoldDB" id="A0A2S9VE37"/>
<reference evidence="3" key="1">
    <citation type="journal article" date="2020" name="Int. J. Syst. Evol. Microbiol.">
        <title>Alteromonas alba sp. nov., a marine bacterium isolated from the seawater of the West Pacific Ocean.</title>
        <authorList>
            <person name="Sun C."/>
            <person name="Wu Y.-H."/>
            <person name="Xamxidin M."/>
            <person name="Cheng H."/>
            <person name="Xu X.-W."/>
        </authorList>
    </citation>
    <scope>NUCLEOTIDE SEQUENCE [LARGE SCALE GENOMIC DNA]</scope>
    <source>
        <strain evidence="3">190</strain>
    </source>
</reference>
<feature type="compositionally biased region" description="Acidic residues" evidence="1">
    <location>
        <begin position="179"/>
        <end position="192"/>
    </location>
</feature>